<dbReference type="Gene3D" id="3.30.70.1660">
    <property type="match status" value="1"/>
</dbReference>
<dbReference type="AlphaFoldDB" id="A0A1G1VQR2"/>
<dbReference type="InterPro" id="IPR005139">
    <property type="entry name" value="PCRF"/>
</dbReference>
<protein>
    <recommendedName>
        <fullName evidence="4">Prokaryotic-type class I peptide chain release factors domain-containing protein</fullName>
    </recommendedName>
</protein>
<evidence type="ECO:0000256" key="3">
    <source>
        <dbReference type="ARBA" id="ARBA00022917"/>
    </source>
</evidence>
<keyword evidence="3" id="KW-0648">Protein biosynthesis</keyword>
<evidence type="ECO:0000256" key="2">
    <source>
        <dbReference type="ARBA" id="ARBA00022481"/>
    </source>
</evidence>
<dbReference type="SUPFAM" id="SSF75620">
    <property type="entry name" value="Release factor"/>
    <property type="match status" value="1"/>
</dbReference>
<dbReference type="Pfam" id="PF00472">
    <property type="entry name" value="RF-1"/>
    <property type="match status" value="1"/>
</dbReference>
<evidence type="ECO:0000256" key="1">
    <source>
        <dbReference type="ARBA" id="ARBA00010835"/>
    </source>
</evidence>
<dbReference type="Proteomes" id="UP000177324">
    <property type="component" value="Unassembled WGS sequence"/>
</dbReference>
<dbReference type="EMBL" id="MHCH01000015">
    <property type="protein sequence ID" value="OGY17739.1"/>
    <property type="molecule type" value="Genomic_DNA"/>
</dbReference>
<name>A0A1G1VQR2_9BACT</name>
<feature type="domain" description="Prokaryotic-type class I peptide chain release factors" evidence="4">
    <location>
        <begin position="180"/>
        <end position="196"/>
    </location>
</feature>
<organism evidence="5 6">
    <name type="scientific">Candidatus Chisholmbacteria bacterium RIFCSPHIGHO2_01_FULL_48_12</name>
    <dbReference type="NCBI Taxonomy" id="1797589"/>
    <lineage>
        <taxon>Bacteria</taxon>
        <taxon>Candidatus Chisholmiibacteriota</taxon>
    </lineage>
</organism>
<dbReference type="PANTHER" id="PTHR43804">
    <property type="entry name" value="LD18447P"/>
    <property type="match status" value="1"/>
</dbReference>
<comment type="similarity">
    <text evidence="1">Belongs to the prokaryotic/mitochondrial release factor family.</text>
</comment>
<evidence type="ECO:0000313" key="5">
    <source>
        <dbReference type="EMBL" id="OGY17739.1"/>
    </source>
</evidence>
<dbReference type="Pfam" id="PF03462">
    <property type="entry name" value="PCRF"/>
    <property type="match status" value="1"/>
</dbReference>
<accession>A0A1G1VQR2</accession>
<dbReference type="Gene3D" id="3.30.160.20">
    <property type="match status" value="1"/>
</dbReference>
<reference evidence="5 6" key="1">
    <citation type="journal article" date="2016" name="Nat. Commun.">
        <title>Thousands of microbial genomes shed light on interconnected biogeochemical processes in an aquifer system.</title>
        <authorList>
            <person name="Anantharaman K."/>
            <person name="Brown C.T."/>
            <person name="Hug L.A."/>
            <person name="Sharon I."/>
            <person name="Castelle C.J."/>
            <person name="Probst A.J."/>
            <person name="Thomas B.C."/>
            <person name="Singh A."/>
            <person name="Wilkins M.J."/>
            <person name="Karaoz U."/>
            <person name="Brodie E.L."/>
            <person name="Williams K.H."/>
            <person name="Hubbard S.S."/>
            <person name="Banfield J.F."/>
        </authorList>
    </citation>
    <scope>NUCLEOTIDE SEQUENCE [LARGE SCALE GENOMIC DNA]</scope>
</reference>
<dbReference type="Gene3D" id="6.10.140.1950">
    <property type="match status" value="1"/>
</dbReference>
<dbReference type="SMART" id="SM00937">
    <property type="entry name" value="PCRF"/>
    <property type="match status" value="1"/>
</dbReference>
<evidence type="ECO:0000313" key="6">
    <source>
        <dbReference type="Proteomes" id="UP000177324"/>
    </source>
</evidence>
<sequence>MSLTTEIARLDQEIAHYRGLLTDPELAPLAQEEIQKLQTQKQLLEQSLVVHPVASASELYGATDLNDRPATLEIRAAAGGDEAKIWAQDLLSMYTRFATNNGFKIEILDDGVLKITGNPATAGAYGIFRFESGVHRVQRVPTTESSGRIHTSTATVAVLPEVSPAEIEIRDADLVWQFSRSGGPGGQNVNKVNTAVRLTHKPTGLTISVRQERFQQRNKDIALELLRQQLWEIEAEKRQTALETSRRLAVGRGMRAEKIRTYNFPQNRVTDHRINKSWHNLEAVMQGHLQDIISALTTSPSHTY</sequence>
<dbReference type="STRING" id="1797589.A2784_01290"/>
<dbReference type="GO" id="GO:0003747">
    <property type="term" value="F:translation release factor activity"/>
    <property type="evidence" value="ECO:0007669"/>
    <property type="project" value="InterPro"/>
</dbReference>
<comment type="caution">
    <text evidence="5">The sequence shown here is derived from an EMBL/GenBank/DDBJ whole genome shotgun (WGS) entry which is preliminary data.</text>
</comment>
<proteinExistence type="inferred from homology"/>
<dbReference type="InterPro" id="IPR050057">
    <property type="entry name" value="Prokaryotic/Mito_RF"/>
</dbReference>
<gene>
    <name evidence="5" type="ORF">A2784_01290</name>
</gene>
<evidence type="ECO:0000259" key="4">
    <source>
        <dbReference type="PROSITE" id="PS00745"/>
    </source>
</evidence>
<dbReference type="GO" id="GO:0005737">
    <property type="term" value="C:cytoplasm"/>
    <property type="evidence" value="ECO:0007669"/>
    <property type="project" value="UniProtKB-ARBA"/>
</dbReference>
<keyword evidence="2" id="KW-0488">Methylation</keyword>
<dbReference type="PROSITE" id="PS00745">
    <property type="entry name" value="RF_PROK_I"/>
    <property type="match status" value="1"/>
</dbReference>
<dbReference type="InterPro" id="IPR045853">
    <property type="entry name" value="Pep_chain_release_fac_I_sf"/>
</dbReference>
<dbReference type="PANTHER" id="PTHR43804:SF7">
    <property type="entry name" value="LD18447P"/>
    <property type="match status" value="1"/>
</dbReference>
<dbReference type="InterPro" id="IPR000352">
    <property type="entry name" value="Pep_chain_release_fac_I"/>
</dbReference>